<comment type="caution">
    <text evidence="3">The sequence shown here is derived from an EMBL/GenBank/DDBJ whole genome shotgun (WGS) entry which is preliminary data.</text>
</comment>
<dbReference type="Proteomes" id="UP000176751">
    <property type="component" value="Unassembled WGS sequence"/>
</dbReference>
<dbReference type="InterPro" id="IPR004176">
    <property type="entry name" value="Clp_R_N"/>
</dbReference>
<reference evidence="3 4" key="1">
    <citation type="journal article" date="2016" name="Nat. Commun.">
        <title>Thousands of microbial genomes shed light on interconnected biogeochemical processes in an aquifer system.</title>
        <authorList>
            <person name="Anantharaman K."/>
            <person name="Brown C.T."/>
            <person name="Hug L.A."/>
            <person name="Sharon I."/>
            <person name="Castelle C.J."/>
            <person name="Probst A.J."/>
            <person name="Thomas B.C."/>
            <person name="Singh A."/>
            <person name="Wilkins M.J."/>
            <person name="Karaoz U."/>
            <person name="Brodie E.L."/>
            <person name="Williams K.H."/>
            <person name="Hubbard S.S."/>
            <person name="Banfield J.F."/>
        </authorList>
    </citation>
    <scope>NUCLEOTIDE SEQUENCE [LARGE SCALE GENOMIC DNA]</scope>
</reference>
<name>A0A1F5HGG6_9BACT</name>
<sequence>MVEALTGEKLPFSQESSDVLYHATNEVKRQGINYRSIDHLVCGLLKDDNIQKKLNELGVDLEKINSAVCKSIRLTPGSHSVIGLIDNPGTTEEVLQLAAKESSQRGACQITPVDILIAVMTEGNNTAAKALRESGVTFDKLRISCYSMQNL</sequence>
<feature type="domain" description="Clp R" evidence="2">
    <location>
        <begin position="7"/>
        <end position="151"/>
    </location>
</feature>
<keyword evidence="1" id="KW-0677">Repeat</keyword>
<evidence type="ECO:0000313" key="3">
    <source>
        <dbReference type="EMBL" id="OGE03166.1"/>
    </source>
</evidence>
<dbReference type="SUPFAM" id="SSF81923">
    <property type="entry name" value="Double Clp-N motif"/>
    <property type="match status" value="1"/>
</dbReference>
<dbReference type="Pfam" id="PF02861">
    <property type="entry name" value="Clp_N"/>
    <property type="match status" value="1"/>
</dbReference>
<dbReference type="STRING" id="1797737.A2196_05185"/>
<dbReference type="EMBL" id="MFCA01000002">
    <property type="protein sequence ID" value="OGE03166.1"/>
    <property type="molecule type" value="Genomic_DNA"/>
</dbReference>
<organism evidence="3 4">
    <name type="scientific">Candidatus Curtissbacteria bacterium RIFOXYA1_FULL_41_14</name>
    <dbReference type="NCBI Taxonomy" id="1797737"/>
    <lineage>
        <taxon>Bacteria</taxon>
        <taxon>Candidatus Curtissiibacteriota</taxon>
    </lineage>
</organism>
<proteinExistence type="predicted"/>
<dbReference type="PROSITE" id="PS51903">
    <property type="entry name" value="CLP_R"/>
    <property type="match status" value="1"/>
</dbReference>
<evidence type="ECO:0000256" key="1">
    <source>
        <dbReference type="PROSITE-ProRule" id="PRU01251"/>
    </source>
</evidence>
<dbReference type="AlphaFoldDB" id="A0A1F5HGG6"/>
<gene>
    <name evidence="3" type="ORF">A2196_05185</name>
</gene>
<dbReference type="InterPro" id="IPR036628">
    <property type="entry name" value="Clp_N_dom_sf"/>
</dbReference>
<evidence type="ECO:0000313" key="4">
    <source>
        <dbReference type="Proteomes" id="UP000176751"/>
    </source>
</evidence>
<evidence type="ECO:0000259" key="2">
    <source>
        <dbReference type="PROSITE" id="PS51903"/>
    </source>
</evidence>
<accession>A0A1F5HGG6</accession>
<protein>
    <recommendedName>
        <fullName evidence="2">Clp R domain-containing protein</fullName>
    </recommendedName>
</protein>
<dbReference type="Gene3D" id="1.10.1780.10">
    <property type="entry name" value="Clp, N-terminal domain"/>
    <property type="match status" value="2"/>
</dbReference>